<gene>
    <name evidence="1" type="ORF">EWM64_g9591</name>
</gene>
<protein>
    <submittedName>
        <fullName evidence="1">Uncharacterized protein</fullName>
    </submittedName>
</protein>
<organism evidence="1 2">
    <name type="scientific">Hericium alpestre</name>
    <dbReference type="NCBI Taxonomy" id="135208"/>
    <lineage>
        <taxon>Eukaryota</taxon>
        <taxon>Fungi</taxon>
        <taxon>Dikarya</taxon>
        <taxon>Basidiomycota</taxon>
        <taxon>Agaricomycotina</taxon>
        <taxon>Agaricomycetes</taxon>
        <taxon>Russulales</taxon>
        <taxon>Hericiaceae</taxon>
        <taxon>Hericium</taxon>
    </lineage>
</organism>
<sequence>MLSLKYCLPPHADNTLTDNNILDFLNLQSLDIEDGINKCGVFLQHLHIPATVQVSIHCITREHHNTFGDAWMPVTLFVHAHLNAESPPIQALLLKVPDFKCSSPRSPTFEMVAWHSLAAFPSTSCPAGFVLALIVEAPLYAETDTIDLLMQVLGTLPLANVQTAQYELSLGATWNLPNVAAMLHCTPALESLWVTGTGSVTIAQALQPQWTADAGAQPTVTLLLPALKTLTFWQVDLGANIRNPLNFLIFDF</sequence>
<evidence type="ECO:0000313" key="2">
    <source>
        <dbReference type="Proteomes" id="UP000298061"/>
    </source>
</evidence>
<proteinExistence type="predicted"/>
<reference evidence="1 2" key="1">
    <citation type="submission" date="2019-02" db="EMBL/GenBank/DDBJ databases">
        <title>Genome sequencing of the rare red list fungi Hericium alpestre (H. flagellum).</title>
        <authorList>
            <person name="Buettner E."/>
            <person name="Kellner H."/>
        </authorList>
    </citation>
    <scope>NUCLEOTIDE SEQUENCE [LARGE SCALE GENOMIC DNA]</scope>
    <source>
        <strain evidence="1 2">DSM 108284</strain>
    </source>
</reference>
<evidence type="ECO:0000313" key="1">
    <source>
        <dbReference type="EMBL" id="TFY74421.1"/>
    </source>
</evidence>
<name>A0A4Y9ZKQ1_9AGAM</name>
<dbReference type="AlphaFoldDB" id="A0A4Y9ZKQ1"/>
<accession>A0A4Y9ZKQ1</accession>
<dbReference type="EMBL" id="SFCI01002094">
    <property type="protein sequence ID" value="TFY74421.1"/>
    <property type="molecule type" value="Genomic_DNA"/>
</dbReference>
<dbReference type="Proteomes" id="UP000298061">
    <property type="component" value="Unassembled WGS sequence"/>
</dbReference>
<keyword evidence="2" id="KW-1185">Reference proteome</keyword>
<comment type="caution">
    <text evidence="1">The sequence shown here is derived from an EMBL/GenBank/DDBJ whole genome shotgun (WGS) entry which is preliminary data.</text>
</comment>